<evidence type="ECO:0000313" key="6">
    <source>
        <dbReference type="Proteomes" id="UP001595767"/>
    </source>
</evidence>
<dbReference type="SMART" id="SM00862">
    <property type="entry name" value="Trans_reg_C"/>
    <property type="match status" value="1"/>
</dbReference>
<dbReference type="SUPFAM" id="SSF46894">
    <property type="entry name" value="C-terminal effector domain of the bipartite response regulators"/>
    <property type="match status" value="1"/>
</dbReference>
<dbReference type="InterPro" id="IPR001867">
    <property type="entry name" value="OmpR/PhoB-type_DNA-bd"/>
</dbReference>
<comment type="similarity">
    <text evidence="1">Belongs to the AfsR/DnrI/RedD regulatory family.</text>
</comment>
<dbReference type="SUPFAM" id="SSF48452">
    <property type="entry name" value="TPR-like"/>
    <property type="match status" value="2"/>
</dbReference>
<dbReference type="Pfam" id="PF00486">
    <property type="entry name" value="Trans_reg_C"/>
    <property type="match status" value="1"/>
</dbReference>
<dbReference type="PRINTS" id="PR00364">
    <property type="entry name" value="DISEASERSIST"/>
</dbReference>
<dbReference type="PANTHER" id="PTHR47691">
    <property type="entry name" value="REGULATOR-RELATED"/>
    <property type="match status" value="1"/>
</dbReference>
<dbReference type="Pfam" id="PF03704">
    <property type="entry name" value="BTAD"/>
    <property type="match status" value="1"/>
</dbReference>
<dbReference type="SMART" id="SM01043">
    <property type="entry name" value="BTAD"/>
    <property type="match status" value="1"/>
</dbReference>
<dbReference type="PROSITE" id="PS51755">
    <property type="entry name" value="OMPR_PHOB"/>
    <property type="match status" value="1"/>
</dbReference>
<comment type="caution">
    <text evidence="5">The sequence shown here is derived from an EMBL/GenBank/DDBJ whole genome shotgun (WGS) entry which is preliminary data.</text>
</comment>
<evidence type="ECO:0000256" key="2">
    <source>
        <dbReference type="ARBA" id="ARBA00023125"/>
    </source>
</evidence>
<organism evidence="5 6">
    <name type="scientific">Nocardia rhizosphaerae</name>
    <dbReference type="NCBI Taxonomy" id="1691571"/>
    <lineage>
        <taxon>Bacteria</taxon>
        <taxon>Bacillati</taxon>
        <taxon>Actinomycetota</taxon>
        <taxon>Actinomycetes</taxon>
        <taxon>Mycobacteriales</taxon>
        <taxon>Nocardiaceae</taxon>
        <taxon>Nocardia</taxon>
    </lineage>
</organism>
<feature type="domain" description="OmpR/PhoB-type" evidence="4">
    <location>
        <begin position="1"/>
        <end position="93"/>
    </location>
</feature>
<dbReference type="Gene3D" id="1.10.10.10">
    <property type="entry name" value="Winged helix-like DNA-binding domain superfamily/Winged helix DNA-binding domain"/>
    <property type="match status" value="1"/>
</dbReference>
<dbReference type="RefSeq" id="WP_378550380.1">
    <property type="nucleotide sequence ID" value="NZ_JBHSBA010000005.1"/>
</dbReference>
<evidence type="ECO:0000256" key="1">
    <source>
        <dbReference type="ARBA" id="ARBA00005820"/>
    </source>
</evidence>
<dbReference type="Pfam" id="PF25872">
    <property type="entry name" value="HTH_77"/>
    <property type="match status" value="1"/>
</dbReference>
<dbReference type="InterPro" id="IPR005158">
    <property type="entry name" value="BTAD"/>
</dbReference>
<dbReference type="PANTHER" id="PTHR47691:SF3">
    <property type="entry name" value="HTH-TYPE TRANSCRIPTIONAL REGULATOR RV0890C-RELATED"/>
    <property type="match status" value="1"/>
</dbReference>
<sequence length="1045" mass="111805">MVQVQIGILGPLEIRTRDGGSIAIPGTRLRTLLVALALEPGRAVPKSRLVDLIWGEQPPAEAANALQALVSRLRRLLPDGAVEVHAGGYRLTVDPGAVDAVRFEQLIDLARGGADARRAELLREALGLWRGAPLRDVGATLDPVSARFDALHLAATEDCVEAELRLGRGAELVAELTDLVAEHPVRERLVAALMRALGAAGRGPEALVVYQRAREALADELGVDPSAELSDLHVALLRGEIGTRPTQRTTNLRAELTSYVGKRADIAAVRELLAAHRLTTLTGPGGAGKTRLAVETARTMLGDLPDGAWLVELAGTDAGGDLAQTAFAALGLRDALLGDAPDAEPLDRLIAAIRDRETLLILDNCEHLIDAVAGFAHRLLGECTRLRILATSREPLGITGEALWQVEPLTVPADDADPATIASAPAVALLRDRAGAVRKDLGTDAATLATMARICRAIDGIPLAIELAAARLRTMSLDQLARRLDDRFRLLTGGSRTAIAQHRTLRAVVDWSWELLTDAEKTVLRRLSVCTGGANLEAAEQICADGTVVERWEVLDLLTALAEKSLLVVTADENPRYRMLETIKQYAAARLDEAGDTDSARRAHLTHFTALADTAEPHLRRAEQLTWLAVLGAEHDNIATAMRGALVAADAQAAMRLAAAAGWYWWLAGHKAAGTEFVLAAAAVPGEVDDETSATVYGLAVHFLTSGRDDEHRVEDWIHKAYAHSRKSTGGHPALRFTGALERMLGGPGEFLPAFESLLADDDPWVRALARLQLGKLRTVLGHSGSAAEELIAQALTEFRAIGERWGISFALTELADRIAMRGEFASAVELFDEAIAVVTEVGTLEDVVRMRARQAQLHWLLDDAEASAAALAEAQRCADRSGWPTALAEVELIGAELARWSGDTALAHTRLARATTLLAADADQPVVDAMVHDLLGYLAADSDAAGEHRRRAFRAASMAGHAPLLAQVLVGIADLALRTGQDERVVLLLTAADAIRGMPDRSLPDAARIEQRARQRLGDAEFAEALRVGSDVDLDELVEVTLAS</sequence>
<proteinExistence type="inferred from homology"/>
<accession>A0ABV8L644</accession>
<evidence type="ECO:0000259" key="4">
    <source>
        <dbReference type="PROSITE" id="PS51755"/>
    </source>
</evidence>
<dbReference type="InterPro" id="IPR016032">
    <property type="entry name" value="Sig_transdc_resp-reg_C-effctor"/>
</dbReference>
<dbReference type="InterPro" id="IPR021133">
    <property type="entry name" value="HEAT_type_2"/>
</dbReference>
<feature type="DNA-binding region" description="OmpR/PhoB-type" evidence="3">
    <location>
        <begin position="1"/>
        <end position="93"/>
    </location>
</feature>
<reference evidence="6" key="1">
    <citation type="journal article" date="2019" name="Int. J. Syst. Evol. Microbiol.">
        <title>The Global Catalogue of Microorganisms (GCM) 10K type strain sequencing project: providing services to taxonomists for standard genome sequencing and annotation.</title>
        <authorList>
            <consortium name="The Broad Institute Genomics Platform"/>
            <consortium name="The Broad Institute Genome Sequencing Center for Infectious Disease"/>
            <person name="Wu L."/>
            <person name="Ma J."/>
        </authorList>
    </citation>
    <scope>NUCLEOTIDE SEQUENCE [LARGE SCALE GENOMIC DNA]</scope>
    <source>
        <strain evidence="6">CGMCC 4.7204</strain>
    </source>
</reference>
<dbReference type="CDD" id="cd15831">
    <property type="entry name" value="BTAD"/>
    <property type="match status" value="1"/>
</dbReference>
<name>A0ABV8L644_9NOCA</name>
<gene>
    <name evidence="5" type="ORF">ACFOW8_12600</name>
</gene>
<keyword evidence="6" id="KW-1185">Reference proteome</keyword>
<evidence type="ECO:0000313" key="5">
    <source>
        <dbReference type="EMBL" id="MFC4125772.1"/>
    </source>
</evidence>
<dbReference type="Gene3D" id="1.25.40.10">
    <property type="entry name" value="Tetratricopeptide repeat domain"/>
    <property type="match status" value="2"/>
</dbReference>
<keyword evidence="2 3" id="KW-0238">DNA-binding</keyword>
<evidence type="ECO:0000256" key="3">
    <source>
        <dbReference type="PROSITE-ProRule" id="PRU01091"/>
    </source>
</evidence>
<dbReference type="InterPro" id="IPR011990">
    <property type="entry name" value="TPR-like_helical_dom_sf"/>
</dbReference>
<dbReference type="PROSITE" id="PS50077">
    <property type="entry name" value="HEAT_REPEAT"/>
    <property type="match status" value="1"/>
</dbReference>
<dbReference type="Proteomes" id="UP001595767">
    <property type="component" value="Unassembled WGS sequence"/>
</dbReference>
<dbReference type="InterPro" id="IPR036388">
    <property type="entry name" value="WH-like_DNA-bd_sf"/>
</dbReference>
<protein>
    <submittedName>
        <fullName evidence="5">BTAD domain-containing putative transcriptional regulator</fullName>
    </submittedName>
</protein>
<dbReference type="InterPro" id="IPR058852">
    <property type="entry name" value="HTH_77"/>
</dbReference>
<dbReference type="InterPro" id="IPR027417">
    <property type="entry name" value="P-loop_NTPase"/>
</dbReference>
<dbReference type="SUPFAM" id="SSF52540">
    <property type="entry name" value="P-loop containing nucleoside triphosphate hydrolases"/>
    <property type="match status" value="1"/>
</dbReference>
<dbReference type="EMBL" id="JBHSBA010000005">
    <property type="protein sequence ID" value="MFC4125772.1"/>
    <property type="molecule type" value="Genomic_DNA"/>
</dbReference>